<organism evidence="1 2">
    <name type="scientific">Desulfonema magnum</name>
    <dbReference type="NCBI Taxonomy" id="45655"/>
    <lineage>
        <taxon>Bacteria</taxon>
        <taxon>Pseudomonadati</taxon>
        <taxon>Thermodesulfobacteriota</taxon>
        <taxon>Desulfobacteria</taxon>
        <taxon>Desulfobacterales</taxon>
        <taxon>Desulfococcaceae</taxon>
        <taxon>Desulfonema</taxon>
    </lineage>
</organism>
<proteinExistence type="predicted"/>
<accession>A0A975GLX8</accession>
<dbReference type="AlphaFoldDB" id="A0A975GLX8"/>
<gene>
    <name evidence="1" type="ORF">dnm_021170</name>
</gene>
<protein>
    <submittedName>
        <fullName evidence="1">Uncharacterized protein</fullName>
    </submittedName>
</protein>
<evidence type="ECO:0000313" key="2">
    <source>
        <dbReference type="Proteomes" id="UP000663722"/>
    </source>
</evidence>
<keyword evidence="2" id="KW-1185">Reference proteome</keyword>
<name>A0A975GLX8_9BACT</name>
<sequence length="111" mass="12492">MPQGRKRATLFSLIQESLKLTGAEEKRFQKIVQTDPLYQEAKMLQSIEEVGYERGLEQGLKTTAKNLLKTGKLTKQEIAEVTGLKLSEVRELAKVLNLNNQTNPGDKKALH</sequence>
<dbReference type="EMBL" id="CP061800">
    <property type="protein sequence ID" value="QTA86099.1"/>
    <property type="molecule type" value="Genomic_DNA"/>
</dbReference>
<evidence type="ECO:0000313" key="1">
    <source>
        <dbReference type="EMBL" id="QTA86099.1"/>
    </source>
</evidence>
<dbReference type="KEGG" id="dmm:dnm_021170"/>
<reference evidence="1" key="1">
    <citation type="journal article" date="2021" name="Microb. Physiol.">
        <title>Proteogenomic Insights into the Physiology of Marine, Sulfate-Reducing, Filamentous Desulfonema limicola and Desulfonema magnum.</title>
        <authorList>
            <person name="Schnaars V."/>
            <person name="Wohlbrand L."/>
            <person name="Scheve S."/>
            <person name="Hinrichs C."/>
            <person name="Reinhardt R."/>
            <person name="Rabus R."/>
        </authorList>
    </citation>
    <scope>NUCLEOTIDE SEQUENCE</scope>
    <source>
        <strain evidence="1">4be13</strain>
    </source>
</reference>
<dbReference type="Proteomes" id="UP000663722">
    <property type="component" value="Chromosome"/>
</dbReference>